<name>A0A3E1NNI6_9BACT</name>
<comment type="caution">
    <text evidence="2">The sequence shown here is derived from an EMBL/GenBank/DDBJ whole genome shotgun (WGS) entry which is preliminary data.</text>
</comment>
<dbReference type="InterPro" id="IPR000600">
    <property type="entry name" value="ROK"/>
</dbReference>
<dbReference type="PANTHER" id="PTHR18964">
    <property type="entry name" value="ROK (REPRESSOR, ORF, KINASE) FAMILY"/>
    <property type="match status" value="1"/>
</dbReference>
<protein>
    <submittedName>
        <fullName evidence="2">ROK family protein</fullName>
    </submittedName>
</protein>
<dbReference type="Pfam" id="PF00480">
    <property type="entry name" value="ROK"/>
    <property type="match status" value="1"/>
</dbReference>
<dbReference type="Gene3D" id="3.30.420.40">
    <property type="match status" value="2"/>
</dbReference>
<dbReference type="PANTHER" id="PTHR18964:SF149">
    <property type="entry name" value="BIFUNCTIONAL UDP-N-ACETYLGLUCOSAMINE 2-EPIMERASE_N-ACETYLMANNOSAMINE KINASE"/>
    <property type="match status" value="1"/>
</dbReference>
<evidence type="ECO:0000256" key="1">
    <source>
        <dbReference type="ARBA" id="ARBA00006479"/>
    </source>
</evidence>
<evidence type="ECO:0000313" key="3">
    <source>
        <dbReference type="Proteomes" id="UP000261284"/>
    </source>
</evidence>
<keyword evidence="3" id="KW-1185">Reference proteome</keyword>
<evidence type="ECO:0000313" key="2">
    <source>
        <dbReference type="EMBL" id="RFM29496.1"/>
    </source>
</evidence>
<dbReference type="Proteomes" id="UP000261284">
    <property type="component" value="Unassembled WGS sequence"/>
</dbReference>
<gene>
    <name evidence="2" type="ORF">DXN05_00475</name>
</gene>
<dbReference type="RefSeq" id="WP_116845253.1">
    <property type="nucleotide sequence ID" value="NZ_QTJU01000001.1"/>
</dbReference>
<accession>A0A3E1NNI6</accession>
<dbReference type="InterPro" id="IPR043129">
    <property type="entry name" value="ATPase_NBD"/>
</dbReference>
<comment type="similarity">
    <text evidence="1">Belongs to the ROK (NagC/XylR) family.</text>
</comment>
<proteinExistence type="inferred from homology"/>
<sequence length="254" mass="27861">MDTIKQDEAILTIDIGGSHIKATILNAAGELKQDYRKVVTPSPATPETVLEAIHALVKDFPAYDKISVGFPGYVRNGIVFTAPNLSNPNWKNIDLGQRISNSLQKPVRLVNDADQLGLGVASGKGFELVVTLGTGFGTAVLMDGYLLPHLELAHHPISKGRDYDEYVGNKALEKDGDEKWNKRIGKIIEILKTVFNYDRLYICGGNADKISFKLDQNISIATNKDGIKGGARLWLLEERYHITTNLPVLAPAHS</sequence>
<dbReference type="AlphaFoldDB" id="A0A3E1NNI6"/>
<dbReference type="EMBL" id="QTJU01000001">
    <property type="protein sequence ID" value="RFM29496.1"/>
    <property type="molecule type" value="Genomic_DNA"/>
</dbReference>
<dbReference type="OrthoDB" id="849313at2"/>
<dbReference type="SUPFAM" id="SSF53067">
    <property type="entry name" value="Actin-like ATPase domain"/>
    <property type="match status" value="1"/>
</dbReference>
<organism evidence="2 3">
    <name type="scientific">Deminuibacter soli</name>
    <dbReference type="NCBI Taxonomy" id="2291815"/>
    <lineage>
        <taxon>Bacteria</taxon>
        <taxon>Pseudomonadati</taxon>
        <taxon>Bacteroidota</taxon>
        <taxon>Chitinophagia</taxon>
        <taxon>Chitinophagales</taxon>
        <taxon>Chitinophagaceae</taxon>
        <taxon>Deminuibacter</taxon>
    </lineage>
</organism>
<reference evidence="2 3" key="1">
    <citation type="submission" date="2018-08" db="EMBL/GenBank/DDBJ databases">
        <title>Chitinophagaceae sp. K23C18032701, a novel bacterium isolated from forest soil.</title>
        <authorList>
            <person name="Wang C."/>
        </authorList>
    </citation>
    <scope>NUCLEOTIDE SEQUENCE [LARGE SCALE GENOMIC DNA]</scope>
    <source>
        <strain evidence="2 3">K23C18032701</strain>
    </source>
</reference>